<evidence type="ECO:0000256" key="4">
    <source>
        <dbReference type="ARBA" id="ARBA00022525"/>
    </source>
</evidence>
<comment type="subcellular location">
    <subcellularLocation>
        <location evidence="1 8">Secreted</location>
    </subcellularLocation>
</comment>
<gene>
    <name evidence="8" type="primary">sti</name>
    <name evidence="11" type="ORF">FNZ23_09055</name>
</gene>
<organism evidence="11 12">
    <name type="scientific">Streptomyces benahoarensis</name>
    <dbReference type="NCBI Taxonomy" id="2595054"/>
    <lineage>
        <taxon>Bacteria</taxon>
        <taxon>Bacillati</taxon>
        <taxon>Actinomycetota</taxon>
        <taxon>Actinomycetes</taxon>
        <taxon>Kitasatosporales</taxon>
        <taxon>Streptomycetaceae</taxon>
        <taxon>Streptomyces</taxon>
    </lineage>
</organism>
<dbReference type="Pfam" id="PF00720">
    <property type="entry name" value="SSI"/>
    <property type="match status" value="1"/>
</dbReference>
<evidence type="ECO:0000256" key="5">
    <source>
        <dbReference type="ARBA" id="ARBA00022690"/>
    </source>
</evidence>
<keyword evidence="8" id="KW-0732">Signal</keyword>
<dbReference type="EMBL" id="VKLS01000070">
    <property type="protein sequence ID" value="TSB42607.1"/>
    <property type="molecule type" value="Genomic_DNA"/>
</dbReference>
<evidence type="ECO:0000313" key="12">
    <source>
        <dbReference type="Proteomes" id="UP000320888"/>
    </source>
</evidence>
<evidence type="ECO:0000256" key="3">
    <source>
        <dbReference type="ARBA" id="ARBA00011738"/>
    </source>
</evidence>
<evidence type="ECO:0000313" key="11">
    <source>
        <dbReference type="EMBL" id="TSB42607.1"/>
    </source>
</evidence>
<accession>A0A553ZMD5</accession>
<dbReference type="InterPro" id="IPR023549">
    <property type="entry name" value="Subtilisin_inhibitor"/>
</dbReference>
<keyword evidence="12" id="KW-1185">Reference proteome</keyword>
<feature type="site" description="Reactive bond" evidence="8">
    <location>
        <begin position="120"/>
        <end position="121"/>
    </location>
</feature>
<dbReference type="Proteomes" id="UP000320888">
    <property type="component" value="Unassembled WGS sequence"/>
</dbReference>
<reference evidence="11 12" key="1">
    <citation type="submission" date="2019-07" db="EMBL/GenBank/DDBJ databases">
        <title>Draft genome for Streptomyces benahoarensis MZ03-48.</title>
        <authorList>
            <person name="Gonzalez-Pimentel J.L."/>
        </authorList>
    </citation>
    <scope>NUCLEOTIDE SEQUENCE [LARGE SCALE GENOMIC DNA]</scope>
    <source>
        <strain evidence="11 12">MZ03-48</strain>
    </source>
</reference>
<evidence type="ECO:0000256" key="9">
    <source>
        <dbReference type="RuleBase" id="RU003471"/>
    </source>
</evidence>
<dbReference type="OrthoDB" id="3542626at2"/>
<keyword evidence="5 8" id="KW-0646">Protease inhibitor</keyword>
<proteinExistence type="inferred from homology"/>
<dbReference type="PRINTS" id="PR00294">
    <property type="entry name" value="SSBTLNINHBTR"/>
</dbReference>
<feature type="disulfide bond" evidence="8">
    <location>
        <begin position="81"/>
        <end position="96"/>
    </location>
</feature>
<dbReference type="Gene3D" id="3.30.350.10">
    <property type="entry name" value="Subtilisin inhibitor-like"/>
    <property type="match status" value="1"/>
</dbReference>
<dbReference type="InterPro" id="IPR000691">
    <property type="entry name" value="Prot_inh_I16_SSI"/>
</dbReference>
<sequence precursor="true">MRYIVGGVALGAALVIGTLASTAQATTPPVTTTPVAVVAPATDHTPARSAGLYAPTALVLTVGHGEHRADTAVQRAVTLSCTPKASGTHPLPAAACSRLRAVGGEFDRVTRTDDTGVCTREWDPVVVTADGVWQGRRVTYTHTFANSCELRAAANTVFAF</sequence>
<dbReference type="InterPro" id="IPR036819">
    <property type="entry name" value="Subtilisin_inhibitor-like_sf"/>
</dbReference>
<dbReference type="AlphaFoldDB" id="A0A553ZMD5"/>
<dbReference type="GO" id="GO:0005576">
    <property type="term" value="C:extracellular region"/>
    <property type="evidence" value="ECO:0007669"/>
    <property type="project" value="UniProtKB-SubCell"/>
</dbReference>
<feature type="domain" description="Subtilisin inhibitor" evidence="10">
    <location>
        <begin position="54"/>
        <end position="146"/>
    </location>
</feature>
<keyword evidence="4 8" id="KW-0964">Secreted</keyword>
<comment type="similarity">
    <text evidence="2 8 9">Belongs to the protease inhibitor I16 (SSI) family.</text>
</comment>
<comment type="caution">
    <text evidence="11">The sequence shown here is derived from an EMBL/GenBank/DDBJ whole genome shotgun (WGS) entry which is preliminary data.</text>
</comment>
<evidence type="ECO:0000256" key="2">
    <source>
        <dbReference type="ARBA" id="ARBA00010472"/>
    </source>
</evidence>
<evidence type="ECO:0000256" key="1">
    <source>
        <dbReference type="ARBA" id="ARBA00004613"/>
    </source>
</evidence>
<evidence type="ECO:0000256" key="6">
    <source>
        <dbReference type="ARBA" id="ARBA00022900"/>
    </source>
</evidence>
<feature type="chain" id="PRO_5022274576" description="Probable subtilase-type protease inhibitor" evidence="8">
    <location>
        <begin position="26"/>
        <end position="160"/>
    </location>
</feature>
<dbReference type="GO" id="GO:0004867">
    <property type="term" value="F:serine-type endopeptidase inhibitor activity"/>
    <property type="evidence" value="ECO:0007669"/>
    <property type="project" value="UniProtKB-UniRule"/>
</dbReference>
<evidence type="ECO:0000259" key="10">
    <source>
        <dbReference type="Pfam" id="PF00720"/>
    </source>
</evidence>
<keyword evidence="7 8" id="KW-1015">Disulfide bond</keyword>
<evidence type="ECO:0000256" key="8">
    <source>
        <dbReference type="HAMAP-Rule" id="MF_00778"/>
    </source>
</evidence>
<feature type="disulfide bond" evidence="8">
    <location>
        <begin position="118"/>
        <end position="148"/>
    </location>
</feature>
<dbReference type="RefSeq" id="WP_143940198.1">
    <property type="nucleotide sequence ID" value="NZ_VKLS01000070.1"/>
</dbReference>
<keyword evidence="6 8" id="KW-0722">Serine protease inhibitor</keyword>
<comment type="function">
    <text evidence="8">Strong inhibitor of bacterial serine proteases such as subtilisin.</text>
</comment>
<evidence type="ECO:0000256" key="7">
    <source>
        <dbReference type="ARBA" id="ARBA00023157"/>
    </source>
</evidence>
<dbReference type="HAMAP" id="MF_00778">
    <property type="entry name" value="SSI"/>
    <property type="match status" value="1"/>
</dbReference>
<feature type="signal peptide" evidence="8">
    <location>
        <begin position="1"/>
        <end position="25"/>
    </location>
</feature>
<protein>
    <recommendedName>
        <fullName evidence="8">Probable subtilase-type protease inhibitor</fullName>
    </recommendedName>
</protein>
<name>A0A553ZMD5_9ACTN</name>
<dbReference type="SUPFAM" id="SSF55399">
    <property type="entry name" value="Subtilisin inhibitor"/>
    <property type="match status" value="1"/>
</dbReference>
<comment type="subunit">
    <text evidence="3 8">Homodimer.</text>
</comment>